<dbReference type="AlphaFoldDB" id="A0A7L5E0Q2"/>
<dbReference type="Gene3D" id="3.40.50.2000">
    <property type="entry name" value="Glycogen Phosphorylase B"/>
    <property type="match status" value="1"/>
</dbReference>
<evidence type="ECO:0000313" key="3">
    <source>
        <dbReference type="Proteomes" id="UP000503278"/>
    </source>
</evidence>
<organism evidence="2 3">
    <name type="scientific">Mucilaginibacter robiniae</name>
    <dbReference type="NCBI Taxonomy" id="2728022"/>
    <lineage>
        <taxon>Bacteria</taxon>
        <taxon>Pseudomonadati</taxon>
        <taxon>Bacteroidota</taxon>
        <taxon>Sphingobacteriia</taxon>
        <taxon>Sphingobacteriales</taxon>
        <taxon>Sphingobacteriaceae</taxon>
        <taxon>Mucilaginibacter</taxon>
    </lineage>
</organism>
<dbReference type="InterPro" id="IPR028098">
    <property type="entry name" value="Glyco_trans_4-like_N"/>
</dbReference>
<dbReference type="EMBL" id="CP051682">
    <property type="protein sequence ID" value="QJD96950.1"/>
    <property type="molecule type" value="Genomic_DNA"/>
</dbReference>
<evidence type="ECO:0000313" key="2">
    <source>
        <dbReference type="EMBL" id="QJD96950.1"/>
    </source>
</evidence>
<name>A0A7L5E0Q2_9SPHI</name>
<evidence type="ECO:0000259" key="1">
    <source>
        <dbReference type="Pfam" id="PF13579"/>
    </source>
</evidence>
<dbReference type="KEGG" id="mrob:HH214_14270"/>
<proteinExistence type="predicted"/>
<dbReference type="Pfam" id="PF13579">
    <property type="entry name" value="Glyco_trans_4_4"/>
    <property type="match status" value="1"/>
</dbReference>
<dbReference type="Proteomes" id="UP000503278">
    <property type="component" value="Chromosome"/>
</dbReference>
<sequence>MRIAFLCGALEPGRDGVGDYTRRLAGELARNGHELILISLNDKYIAAEFNGVQDADGTMLQVRRVPGHTPLPKALNLVKAWLQAFNPEWVSLQFVPYSFHPKGLPFGFFRKLKAVATQAKWHVMFHEIWLDKPERAAQQLVMHAQKLIIYMGLAQLKPKLVTVTLPYNQARLQAIGIQAEISGLFGNIDKSSTEQLPACFSKAAAYSEKVLYFGGPPRGTFLRQVLDGLEQFCKSHLGKVSIVIVREGSAEKQQFIETLNKRLGLYGAAVIDCGFLEPNELSTVLSNCTVGVVRSEPYLIGKSGAAIAMLEHGTPLWLPKWDGKAPADYHFRSHLIFSELQEANAYPAQSEYQPLLPEIAEKFITQLNNR</sequence>
<dbReference type="RefSeq" id="WP_169608718.1">
    <property type="nucleotide sequence ID" value="NZ_CP051682.1"/>
</dbReference>
<feature type="domain" description="Glycosyltransferase subfamily 4-like N-terminal" evidence="1">
    <location>
        <begin position="16"/>
        <end position="148"/>
    </location>
</feature>
<gene>
    <name evidence="2" type="ORF">HH214_14270</name>
</gene>
<dbReference type="SUPFAM" id="SSF53756">
    <property type="entry name" value="UDP-Glycosyltransferase/glycogen phosphorylase"/>
    <property type="match status" value="1"/>
</dbReference>
<reference evidence="2 3" key="1">
    <citation type="submission" date="2020-04" db="EMBL/GenBank/DDBJ databases">
        <title>Genome sequencing of novel species.</title>
        <authorList>
            <person name="Heo J."/>
            <person name="Kim S.-J."/>
            <person name="Kim J.-S."/>
            <person name="Hong S.-B."/>
            <person name="Kwon S.-W."/>
        </authorList>
    </citation>
    <scope>NUCLEOTIDE SEQUENCE [LARGE SCALE GENOMIC DNA]</scope>
    <source>
        <strain evidence="2 3">F39-2</strain>
    </source>
</reference>
<protein>
    <recommendedName>
        <fullName evidence="1">Glycosyltransferase subfamily 4-like N-terminal domain-containing protein</fullName>
    </recommendedName>
</protein>
<keyword evidence="3" id="KW-1185">Reference proteome</keyword>
<accession>A0A7L5E0Q2</accession>
<dbReference type="GO" id="GO:0016757">
    <property type="term" value="F:glycosyltransferase activity"/>
    <property type="evidence" value="ECO:0007669"/>
    <property type="project" value="UniProtKB-ARBA"/>
</dbReference>